<proteinExistence type="inferred from homology"/>
<feature type="binding site" evidence="9">
    <location>
        <position position="94"/>
    </location>
    <ligand>
        <name>Fe cation</name>
        <dbReference type="ChEBI" id="CHEBI:24875"/>
        <note>catalytic</note>
    </ligand>
</feature>
<dbReference type="InterPro" id="IPR010329">
    <property type="entry name" value="3hydroanth_dOase"/>
</dbReference>
<dbReference type="EMBL" id="JAFIQS010000007">
    <property type="protein sequence ID" value="KAG5167138.1"/>
    <property type="molecule type" value="Genomic_DNA"/>
</dbReference>
<dbReference type="HAMAP" id="MF_00825">
    <property type="entry name" value="3_HAO"/>
    <property type="match status" value="1"/>
</dbReference>
<keyword evidence="3 9" id="KW-0963">Cytoplasm</keyword>
<keyword evidence="8 9" id="KW-0408">Iron</keyword>
<comment type="subcellular location">
    <subcellularLocation>
        <location evidence="9">Cytoplasm</location>
    </subcellularLocation>
</comment>
<evidence type="ECO:0000256" key="2">
    <source>
        <dbReference type="ARBA" id="ARBA00002752"/>
    </source>
</evidence>
<accession>A0A8H7XUI8</accession>
<comment type="caution">
    <text evidence="9">Lacks conserved residue(s) required for the propagation of feature annotation.</text>
</comment>
<evidence type="ECO:0000256" key="6">
    <source>
        <dbReference type="ARBA" id="ARBA00022964"/>
    </source>
</evidence>
<dbReference type="SUPFAM" id="SSF51182">
    <property type="entry name" value="RmlC-like cupins"/>
    <property type="match status" value="1"/>
</dbReference>
<dbReference type="CDD" id="cd06123">
    <property type="entry name" value="cupin_HAO"/>
    <property type="match status" value="1"/>
</dbReference>
<feature type="binding site" evidence="9">
    <location>
        <position position="98"/>
    </location>
    <ligand>
        <name>substrate</name>
    </ligand>
</feature>
<dbReference type="InterPro" id="IPR011051">
    <property type="entry name" value="RmlC_Cupin_sf"/>
</dbReference>
<evidence type="ECO:0000256" key="9">
    <source>
        <dbReference type="HAMAP-Rule" id="MF_03019"/>
    </source>
</evidence>
<feature type="region of interest" description="Disordered" evidence="10">
    <location>
        <begin position="254"/>
        <end position="481"/>
    </location>
</feature>
<feature type="binding site" evidence="9">
    <location>
        <position position="56"/>
    </location>
    <ligand>
        <name>Fe cation</name>
        <dbReference type="ChEBI" id="CHEBI:24875"/>
        <note>catalytic</note>
    </ligand>
</feature>
<dbReference type="AlphaFoldDB" id="A0A8H7XUI8"/>
<dbReference type="GO" id="GO:0008198">
    <property type="term" value="F:ferrous iron binding"/>
    <property type="evidence" value="ECO:0007669"/>
    <property type="project" value="UniProtKB-UniRule"/>
</dbReference>
<feature type="binding site" evidence="9">
    <location>
        <position position="50"/>
    </location>
    <ligand>
        <name>Fe cation</name>
        <dbReference type="ChEBI" id="CHEBI:24875"/>
        <note>catalytic</note>
    </ligand>
</feature>
<dbReference type="GO" id="GO:0000334">
    <property type="term" value="F:3-hydroxyanthranilate 3,4-dioxygenase activity"/>
    <property type="evidence" value="ECO:0007669"/>
    <property type="project" value="UniProtKB-UniRule"/>
</dbReference>
<evidence type="ECO:0000256" key="7">
    <source>
        <dbReference type="ARBA" id="ARBA00023002"/>
    </source>
</evidence>
<keyword evidence="6 9" id="KW-0223">Dioxygenase</keyword>
<keyword evidence="7 9" id="KW-0560">Oxidoreductase</keyword>
<evidence type="ECO:0000256" key="10">
    <source>
        <dbReference type="SAM" id="MobiDB-lite"/>
    </source>
</evidence>
<comment type="catalytic activity">
    <reaction evidence="9">
        <text>3-hydroxyanthranilate + O2 = (2Z,4Z)-2-amino-3-carboxymuconate 6-semialdehyde</text>
        <dbReference type="Rhea" id="RHEA:17953"/>
        <dbReference type="ChEBI" id="CHEBI:15379"/>
        <dbReference type="ChEBI" id="CHEBI:36559"/>
        <dbReference type="ChEBI" id="CHEBI:77612"/>
        <dbReference type="EC" id="1.13.11.6"/>
    </reaction>
</comment>
<dbReference type="Pfam" id="PF06052">
    <property type="entry name" value="3-HAO"/>
    <property type="match status" value="1"/>
</dbReference>
<evidence type="ECO:0000256" key="3">
    <source>
        <dbReference type="ARBA" id="ARBA00022490"/>
    </source>
</evidence>
<keyword evidence="5 9" id="KW-0479">Metal-binding</keyword>
<dbReference type="GO" id="GO:0005737">
    <property type="term" value="C:cytoplasm"/>
    <property type="evidence" value="ECO:0007669"/>
    <property type="project" value="UniProtKB-SubCell"/>
</dbReference>
<dbReference type="FunFam" id="2.60.120.10:FF:000131">
    <property type="entry name" value="3-hydroxyanthranilate 3,4-dioxygenase"/>
    <property type="match status" value="1"/>
</dbReference>
<sequence length="517" mass="56826">MPLAPPLNFSKWLNDNQHLLQPPVNNFCLYKGDDFIVMAVGGPNERRDYHVNETEEWFYQHKGGMLLRTVDDGKFRDIRIEEGEMFLLPANTPHNPVRFANTIGLVTERVRPKDSLDRLRWYCSNPVHIEPTIIREEAFHVTDLGTQLKPVIEKWMTDEGQINDDTDVYTDHAGLLIVIRCDAQSDIAGIAWGHYALSSFRPLNLTDVKLHPERFKSEAEMSVSLGSFHRTSPASLLSILASAIMSYNNDGDNDSYGSSNRNDRDNGNSYGSSNNDNYGSSNNSDSYGSSGRDDNSYGSNRNNDSYGSSNNDSYGSRNNNDNDNSYGSSRGDSYGSGNNNNNDDNSYGSSKNSYGSSNNDNSYGSSNNNDSYGSSKNDSYGSSKNDSYGSSNNDSYGSRNNDSYGSSNNDSYGSSNNDSYGSRNNSNNDDSYGSSKNNNSYGSSNNDDSYGSSNNDSYGSNNRNDDSYASSSNNNDWVQKGVKEAASRAGYNLDDDTAEKIGEGLKDGLKKFGGFGN</sequence>
<comment type="similarity">
    <text evidence="9">Belongs to the 3-HAO family.</text>
</comment>
<comment type="caution">
    <text evidence="11">The sequence shown here is derived from an EMBL/GenBank/DDBJ whole genome shotgun (WGS) entry which is preliminary data.</text>
</comment>
<dbReference type="EC" id="1.13.11.6" evidence="9"/>
<comment type="pathway">
    <text evidence="9">Cofactor biosynthesis; NAD(+) biosynthesis; quinolinate from L-kynurenine: step 3/3.</text>
</comment>
<comment type="function">
    <text evidence="2 9">Catalyzes the oxidative ring opening of 3-hydroxyanthranilate to 2-amino-3-carboxymuconate semialdehyde, which spontaneously cyclizes to quinolinate.</text>
</comment>
<feature type="binding site" evidence="9">
    <location>
        <position position="108"/>
    </location>
    <ligand>
        <name>substrate</name>
    </ligand>
</feature>
<feature type="compositionally biased region" description="Low complexity" evidence="10">
    <location>
        <begin position="267"/>
        <end position="476"/>
    </location>
</feature>
<dbReference type="UniPathway" id="UPA00253">
    <property type="reaction ID" value="UER00330"/>
</dbReference>
<dbReference type="NCBIfam" id="TIGR03037">
    <property type="entry name" value="anthran_nbaC"/>
    <property type="match status" value="1"/>
</dbReference>
<evidence type="ECO:0000313" key="11">
    <source>
        <dbReference type="EMBL" id="KAG5167138.1"/>
    </source>
</evidence>
<keyword evidence="4 9" id="KW-0662">Pyridine nucleotide biosynthesis</keyword>
<dbReference type="PANTHER" id="PTHR15497">
    <property type="entry name" value="3-HYDROXYANTHRANILATE 3,4-DIOXYGENASE"/>
    <property type="match status" value="1"/>
</dbReference>
<name>A0A8H7XUI8_PSICU</name>
<dbReference type="GO" id="GO:0043420">
    <property type="term" value="P:anthranilate metabolic process"/>
    <property type="evidence" value="ECO:0007669"/>
    <property type="project" value="UniProtKB-UniRule"/>
</dbReference>
<evidence type="ECO:0000256" key="5">
    <source>
        <dbReference type="ARBA" id="ARBA00022723"/>
    </source>
</evidence>
<organism evidence="11">
    <name type="scientific">Psilocybe cubensis</name>
    <name type="common">Psychedelic mushroom</name>
    <name type="synonym">Stropharia cubensis</name>
    <dbReference type="NCBI Taxonomy" id="181762"/>
    <lineage>
        <taxon>Eukaryota</taxon>
        <taxon>Fungi</taxon>
        <taxon>Dikarya</taxon>
        <taxon>Basidiomycota</taxon>
        <taxon>Agaricomycotina</taxon>
        <taxon>Agaricomycetes</taxon>
        <taxon>Agaricomycetidae</taxon>
        <taxon>Agaricales</taxon>
        <taxon>Agaricineae</taxon>
        <taxon>Strophariaceae</taxon>
        <taxon>Psilocybe</taxon>
    </lineage>
</organism>
<dbReference type="GO" id="GO:0006569">
    <property type="term" value="P:L-tryptophan catabolic process"/>
    <property type="evidence" value="ECO:0007669"/>
    <property type="project" value="UniProtKB-UniRule"/>
</dbReference>
<dbReference type="GO" id="GO:0019805">
    <property type="term" value="P:quinolinate biosynthetic process"/>
    <property type="evidence" value="ECO:0007669"/>
    <property type="project" value="UniProtKB-UniRule"/>
</dbReference>
<dbReference type="PANTHER" id="PTHR15497:SF3">
    <property type="entry name" value="3-HYDROXYANTHRANILATE 3,4-DIOXYGENASE 2"/>
    <property type="match status" value="1"/>
</dbReference>
<dbReference type="GO" id="GO:0034354">
    <property type="term" value="P:'de novo' NAD+ biosynthetic process from L-tryptophan"/>
    <property type="evidence" value="ECO:0007669"/>
    <property type="project" value="UniProtKB-UniRule"/>
</dbReference>
<dbReference type="InterPro" id="IPR014710">
    <property type="entry name" value="RmlC-like_jellyroll"/>
</dbReference>
<feature type="binding site" evidence="9">
    <location>
        <position position="56"/>
    </location>
    <ligand>
        <name>substrate</name>
    </ligand>
</feature>
<evidence type="ECO:0000256" key="4">
    <source>
        <dbReference type="ARBA" id="ARBA00022642"/>
    </source>
</evidence>
<protein>
    <recommendedName>
        <fullName evidence="9">3-hydroxyanthranilate 3,4-dioxygenase</fullName>
        <ecNumber evidence="9">1.13.11.6</ecNumber>
    </recommendedName>
    <alternativeName>
        <fullName evidence="9">3-hydroxyanthranilate oxygenase</fullName>
        <shortName evidence="9">3-HAO</shortName>
    </alternativeName>
    <alternativeName>
        <fullName evidence="9">3-hydroxyanthranilic acid dioxygenase</fullName>
        <shortName evidence="9">HAD</shortName>
    </alternativeName>
    <alternativeName>
        <fullName evidence="9">Biosynthesis of nicotinic acid protein 1</fullName>
    </alternativeName>
</protein>
<dbReference type="Gene3D" id="2.60.120.10">
    <property type="entry name" value="Jelly Rolls"/>
    <property type="match status" value="1"/>
</dbReference>
<feature type="binding site" evidence="9">
    <location>
        <position position="46"/>
    </location>
    <ligand>
        <name>O2</name>
        <dbReference type="ChEBI" id="CHEBI:15379"/>
    </ligand>
</feature>
<reference evidence="11" key="1">
    <citation type="submission" date="2021-02" db="EMBL/GenBank/DDBJ databases">
        <title>Psilocybe cubensis genome.</title>
        <authorList>
            <person name="Mckernan K.J."/>
            <person name="Crawford S."/>
            <person name="Trippe A."/>
            <person name="Kane L.T."/>
            <person name="Mclaughlin S."/>
        </authorList>
    </citation>
    <scope>NUCLEOTIDE SEQUENCE [LARGE SCALE GENOMIC DNA]</scope>
    <source>
        <strain evidence="11">MGC-MH-2018</strain>
    </source>
</reference>
<gene>
    <name evidence="9" type="primary">BNA1</name>
    <name evidence="11" type="ORF">JR316_007477</name>
</gene>
<evidence type="ECO:0000256" key="8">
    <source>
        <dbReference type="ARBA" id="ARBA00023004"/>
    </source>
</evidence>
<comment type="cofactor">
    <cofactor evidence="1 9">
        <name>Fe(2+)</name>
        <dbReference type="ChEBI" id="CHEBI:29033"/>
    </cofactor>
</comment>
<evidence type="ECO:0000256" key="1">
    <source>
        <dbReference type="ARBA" id="ARBA00001954"/>
    </source>
</evidence>